<sequence length="63" mass="6770">MFSGDILAEKKGSKKWSGLSELPSGYEVVYKLFFVGVGWFQVDLIAGRKVGDGGCENGKNGIV</sequence>
<evidence type="ECO:0000313" key="1">
    <source>
        <dbReference type="EMBL" id="WMV12214.1"/>
    </source>
</evidence>
<keyword evidence="2" id="KW-1185">Reference proteome</keyword>
<name>A0AAF0Q2E5_SOLVR</name>
<dbReference type="AlphaFoldDB" id="A0AAF0Q2E5"/>
<dbReference type="Proteomes" id="UP001234989">
    <property type="component" value="Chromosome 1"/>
</dbReference>
<proteinExistence type="predicted"/>
<dbReference type="EMBL" id="CP133612">
    <property type="protein sequence ID" value="WMV12214.1"/>
    <property type="molecule type" value="Genomic_DNA"/>
</dbReference>
<gene>
    <name evidence="1" type="ORF">MTR67_005599</name>
</gene>
<organism evidence="1 2">
    <name type="scientific">Solanum verrucosum</name>
    <dbReference type="NCBI Taxonomy" id="315347"/>
    <lineage>
        <taxon>Eukaryota</taxon>
        <taxon>Viridiplantae</taxon>
        <taxon>Streptophyta</taxon>
        <taxon>Embryophyta</taxon>
        <taxon>Tracheophyta</taxon>
        <taxon>Spermatophyta</taxon>
        <taxon>Magnoliopsida</taxon>
        <taxon>eudicotyledons</taxon>
        <taxon>Gunneridae</taxon>
        <taxon>Pentapetalae</taxon>
        <taxon>asterids</taxon>
        <taxon>lamiids</taxon>
        <taxon>Solanales</taxon>
        <taxon>Solanaceae</taxon>
        <taxon>Solanoideae</taxon>
        <taxon>Solaneae</taxon>
        <taxon>Solanum</taxon>
    </lineage>
</organism>
<reference evidence="1" key="1">
    <citation type="submission" date="2023-08" db="EMBL/GenBank/DDBJ databases">
        <title>A de novo genome assembly of Solanum verrucosum Schlechtendal, a Mexican diploid species geographically isolated from the other diploid A-genome species in potato relatives.</title>
        <authorList>
            <person name="Hosaka K."/>
        </authorList>
    </citation>
    <scope>NUCLEOTIDE SEQUENCE</scope>
    <source>
        <tissue evidence="1">Young leaves</tissue>
    </source>
</reference>
<protein>
    <submittedName>
        <fullName evidence="1">Uncharacterized protein</fullName>
    </submittedName>
</protein>
<evidence type="ECO:0000313" key="2">
    <source>
        <dbReference type="Proteomes" id="UP001234989"/>
    </source>
</evidence>
<accession>A0AAF0Q2E5</accession>